<keyword evidence="3 11" id="KW-0645">Protease</keyword>
<feature type="domain" description="Peptidase M4 C-terminal" evidence="13">
    <location>
        <begin position="345"/>
        <end position="494"/>
    </location>
</feature>
<dbReference type="EC" id="3.4.24.-" evidence="11"/>
<protein>
    <recommendedName>
        <fullName evidence="11">Neutral metalloproteinase</fullName>
        <ecNumber evidence="11">3.4.24.-</ecNumber>
    </recommendedName>
</protein>
<accession>A0A4R6BIE6</accession>
<dbReference type="InterPro" id="IPR011096">
    <property type="entry name" value="FTP_domain"/>
</dbReference>
<reference evidence="16 17" key="1">
    <citation type="submission" date="2019-01" db="EMBL/GenBank/DDBJ databases">
        <title>Draft genome sequences of the type strains of six Macrococcus species.</title>
        <authorList>
            <person name="Mazhar S."/>
            <person name="Altermann E."/>
            <person name="Hill C."/>
            <person name="Mcauliffe O."/>
        </authorList>
    </citation>
    <scope>NUCLEOTIDE SEQUENCE [LARGE SCALE GENOMIC DNA]</scope>
    <source>
        <strain evidence="16 17">CCM4809</strain>
    </source>
</reference>
<dbReference type="Gene3D" id="3.10.170.10">
    <property type="match status" value="1"/>
</dbReference>
<dbReference type="Gene3D" id="1.10.390.10">
    <property type="entry name" value="Neutral Protease Domain 2"/>
    <property type="match status" value="1"/>
</dbReference>
<evidence type="ECO:0000256" key="6">
    <source>
        <dbReference type="ARBA" id="ARBA00022801"/>
    </source>
</evidence>
<dbReference type="InterPro" id="IPR001570">
    <property type="entry name" value="Peptidase_M4_C_domain"/>
</dbReference>
<dbReference type="CDD" id="cd09597">
    <property type="entry name" value="M4_TLP"/>
    <property type="match status" value="1"/>
</dbReference>
<dbReference type="RefSeq" id="WP_133430450.1">
    <property type="nucleotide sequence ID" value="NZ_BMCC01000004.1"/>
</dbReference>
<dbReference type="PANTHER" id="PTHR33794:SF1">
    <property type="entry name" value="BACILLOLYSIN"/>
    <property type="match status" value="1"/>
</dbReference>
<evidence type="ECO:0000313" key="17">
    <source>
        <dbReference type="Proteomes" id="UP000295328"/>
    </source>
</evidence>
<gene>
    <name evidence="16" type="ORF">ERX37_09550</name>
</gene>
<evidence type="ECO:0000256" key="5">
    <source>
        <dbReference type="ARBA" id="ARBA00022729"/>
    </source>
</evidence>
<evidence type="ECO:0000256" key="3">
    <source>
        <dbReference type="ARBA" id="ARBA00022670"/>
    </source>
</evidence>
<feature type="chain" id="PRO_5023087648" description="Neutral metalloproteinase" evidence="11">
    <location>
        <begin position="27"/>
        <end position="495"/>
    </location>
</feature>
<dbReference type="InterPro" id="IPR027268">
    <property type="entry name" value="Peptidase_M4/M1_CTD_sf"/>
</dbReference>
<comment type="subcellular location">
    <subcellularLocation>
        <location evidence="11">Secreted</location>
    </subcellularLocation>
</comment>
<evidence type="ECO:0000313" key="16">
    <source>
        <dbReference type="EMBL" id="TDM01347.1"/>
    </source>
</evidence>
<comment type="caution">
    <text evidence="16">The sequence shown here is derived from an EMBL/GenBank/DDBJ whole genome shotgun (WGS) entry which is preliminary data.</text>
</comment>
<dbReference type="OrthoDB" id="291295at2"/>
<keyword evidence="9" id="KW-0865">Zymogen</keyword>
<keyword evidence="8 11" id="KW-0482">Metalloprotease</keyword>
<dbReference type="InterPro" id="IPR013856">
    <property type="entry name" value="Peptidase_M4_domain"/>
</dbReference>
<dbReference type="SUPFAM" id="SSF55486">
    <property type="entry name" value="Metalloproteases ('zincins'), catalytic domain"/>
    <property type="match status" value="1"/>
</dbReference>
<dbReference type="GO" id="GO:0005576">
    <property type="term" value="C:extracellular region"/>
    <property type="evidence" value="ECO:0007669"/>
    <property type="project" value="UniProtKB-SubCell"/>
</dbReference>
<evidence type="ECO:0000256" key="10">
    <source>
        <dbReference type="PIRSR" id="PIRSR623612-1"/>
    </source>
</evidence>
<dbReference type="InterPro" id="IPR025711">
    <property type="entry name" value="PepSY"/>
</dbReference>
<dbReference type="PRINTS" id="PR00730">
    <property type="entry name" value="THERMOLYSIN"/>
</dbReference>
<feature type="domain" description="FTP" evidence="15">
    <location>
        <begin position="55"/>
        <end position="104"/>
    </location>
</feature>
<feature type="domain" description="Peptidase M4" evidence="12">
    <location>
        <begin position="199"/>
        <end position="342"/>
    </location>
</feature>
<dbReference type="EMBL" id="SCWE01000004">
    <property type="protein sequence ID" value="TDM01347.1"/>
    <property type="molecule type" value="Genomic_DNA"/>
</dbReference>
<evidence type="ECO:0000256" key="4">
    <source>
        <dbReference type="ARBA" id="ARBA00022723"/>
    </source>
</evidence>
<feature type="active site" evidence="10">
    <location>
        <position position="335"/>
    </location>
</feature>
<name>A0A4R6BIE6_9STAP</name>
<evidence type="ECO:0000256" key="9">
    <source>
        <dbReference type="ARBA" id="ARBA00023145"/>
    </source>
</evidence>
<dbReference type="AlphaFoldDB" id="A0A4R6BIE6"/>
<sequence>MKKTLTSALLSMGLLATLIPSGNISAQTIVKTPEQAQLALKNLPGYKAVKKNYKQYSVVSAETDTLGFTHYTLKPKAKGKYALNTEIKVHVDAQGNLVMVNGDLNQKTLAPVNNQVLTQAQAITKAYQAAGVSPQAVSNMGRNIVKQAEVVINPELNKLVYNVQLIYLTPEAANWHIQIDAETGAVIKKQNILKETATTGSGTAVNGSTRPLNLDFSKGKYSLIDLTHSGRIETYDAKNTTTTYSLMTNKTKYFTSQTQRAGVDAHYNADLVYDYYKNKFNRNSYDNLGAPIYSIVHYGVNYNNAFWSGEVMVYGDGDGSTFTTLSGANDVVAHELTHAVTDYTAGLIYENQSGALSESFSDVFGYFVDPGDFLIGEDIYTPGITGDGLRSLSNPEQYNQPAHMNQYRYLSNTEAGDYGGVHSNSGIPNKAFYNTVTQLGNSKSEQIYYRALTLYLTPQATFTDARAALVQSATDLYGAADAQIVASAWDQVGVY</sequence>
<evidence type="ECO:0000259" key="15">
    <source>
        <dbReference type="Pfam" id="PF07504"/>
    </source>
</evidence>
<proteinExistence type="inferred from homology"/>
<evidence type="ECO:0000256" key="2">
    <source>
        <dbReference type="ARBA" id="ARBA00009388"/>
    </source>
</evidence>
<feature type="domain" description="PepSY" evidence="14">
    <location>
        <begin position="147"/>
        <end position="189"/>
    </location>
</feature>
<keyword evidence="11" id="KW-0964">Secreted</keyword>
<dbReference type="PANTHER" id="PTHR33794">
    <property type="entry name" value="BACILLOLYSIN"/>
    <property type="match status" value="1"/>
</dbReference>
<dbReference type="GO" id="GO:0046872">
    <property type="term" value="F:metal ion binding"/>
    <property type="evidence" value="ECO:0007669"/>
    <property type="project" value="UniProtKB-UniRule"/>
</dbReference>
<organism evidence="16 17">
    <name type="scientific">Macrococcus hajekii</name>
    <dbReference type="NCBI Taxonomy" id="198482"/>
    <lineage>
        <taxon>Bacteria</taxon>
        <taxon>Bacillati</taxon>
        <taxon>Bacillota</taxon>
        <taxon>Bacilli</taxon>
        <taxon>Bacillales</taxon>
        <taxon>Staphylococcaceae</taxon>
        <taxon>Macrococcus</taxon>
    </lineage>
</organism>
<dbReference type="Proteomes" id="UP000295328">
    <property type="component" value="Unassembled WGS sequence"/>
</dbReference>
<keyword evidence="4" id="KW-0479">Metal-binding</keyword>
<evidence type="ECO:0000256" key="1">
    <source>
        <dbReference type="ARBA" id="ARBA00001947"/>
    </source>
</evidence>
<dbReference type="Pfam" id="PF02868">
    <property type="entry name" value="Peptidase_M4_C"/>
    <property type="match status" value="1"/>
</dbReference>
<comment type="function">
    <text evidence="11">Extracellular zinc metalloprotease.</text>
</comment>
<dbReference type="GO" id="GO:0004222">
    <property type="term" value="F:metalloendopeptidase activity"/>
    <property type="evidence" value="ECO:0007669"/>
    <property type="project" value="UniProtKB-UniRule"/>
</dbReference>
<dbReference type="InterPro" id="IPR023612">
    <property type="entry name" value="Peptidase_M4"/>
</dbReference>
<evidence type="ECO:0000259" key="14">
    <source>
        <dbReference type="Pfam" id="PF03413"/>
    </source>
</evidence>
<comment type="similarity">
    <text evidence="2 11">Belongs to the peptidase M4 family.</text>
</comment>
<evidence type="ECO:0000259" key="12">
    <source>
        <dbReference type="Pfam" id="PF01447"/>
    </source>
</evidence>
<keyword evidence="6 11" id="KW-0378">Hydrolase</keyword>
<dbReference type="GO" id="GO:0006508">
    <property type="term" value="P:proteolysis"/>
    <property type="evidence" value="ECO:0007669"/>
    <property type="project" value="UniProtKB-KW"/>
</dbReference>
<dbReference type="Pfam" id="PF07504">
    <property type="entry name" value="FTP"/>
    <property type="match status" value="1"/>
</dbReference>
<keyword evidence="17" id="KW-1185">Reference proteome</keyword>
<evidence type="ECO:0000259" key="13">
    <source>
        <dbReference type="Pfam" id="PF02868"/>
    </source>
</evidence>
<feature type="active site" description="Proton donor" evidence="10">
    <location>
        <position position="422"/>
    </location>
</feature>
<evidence type="ECO:0000256" key="11">
    <source>
        <dbReference type="RuleBase" id="RU366073"/>
    </source>
</evidence>
<evidence type="ECO:0000256" key="8">
    <source>
        <dbReference type="ARBA" id="ARBA00023049"/>
    </source>
</evidence>
<keyword evidence="7 11" id="KW-0862">Zinc</keyword>
<dbReference type="Pfam" id="PF01447">
    <property type="entry name" value="Peptidase_M4"/>
    <property type="match status" value="1"/>
</dbReference>
<keyword evidence="5 11" id="KW-0732">Signal</keyword>
<feature type="signal peptide" evidence="11">
    <location>
        <begin position="1"/>
        <end position="26"/>
    </location>
</feature>
<evidence type="ECO:0000256" key="7">
    <source>
        <dbReference type="ARBA" id="ARBA00022833"/>
    </source>
</evidence>
<dbReference type="InterPro" id="IPR050728">
    <property type="entry name" value="Zinc_Metalloprotease_M4"/>
</dbReference>
<comment type="cofactor">
    <cofactor evidence="1 11">
        <name>Zn(2+)</name>
        <dbReference type="ChEBI" id="CHEBI:29105"/>
    </cofactor>
</comment>
<dbReference type="Pfam" id="PF03413">
    <property type="entry name" value="PepSY"/>
    <property type="match status" value="1"/>
</dbReference>